<comment type="caution">
    <text evidence="2">The sequence shown here is derived from an EMBL/GenBank/DDBJ whole genome shotgun (WGS) entry which is preliminary data.</text>
</comment>
<feature type="non-terminal residue" evidence="2">
    <location>
        <position position="129"/>
    </location>
</feature>
<dbReference type="AlphaFoldDB" id="A0ABD2PNQ9"/>
<proteinExistence type="predicted"/>
<dbReference type="Proteomes" id="UP001626550">
    <property type="component" value="Unassembled WGS sequence"/>
</dbReference>
<evidence type="ECO:0000313" key="2">
    <source>
        <dbReference type="EMBL" id="KAL3308066.1"/>
    </source>
</evidence>
<feature type="region of interest" description="Disordered" evidence="1">
    <location>
        <begin position="53"/>
        <end position="129"/>
    </location>
</feature>
<sequence>MIILPCRYWMINARFLALLTGFIRRRHPQLKTGSINLCMTDVCVQARRVSNNQRNRVQPAGLNGFRDTSSTQSPPPLSTELRMVTTTSPFKAMGTGVDSSFCETEEEEQSMEHGATSIEPEEVHESVPK</sequence>
<accession>A0ABD2PNQ9</accession>
<protein>
    <submittedName>
        <fullName evidence="2">Uncharacterized protein</fullName>
    </submittedName>
</protein>
<dbReference type="EMBL" id="JBJKFK010005933">
    <property type="protein sequence ID" value="KAL3308066.1"/>
    <property type="molecule type" value="Genomic_DNA"/>
</dbReference>
<organism evidence="2 3">
    <name type="scientific">Cichlidogyrus casuarinus</name>
    <dbReference type="NCBI Taxonomy" id="1844966"/>
    <lineage>
        <taxon>Eukaryota</taxon>
        <taxon>Metazoa</taxon>
        <taxon>Spiralia</taxon>
        <taxon>Lophotrochozoa</taxon>
        <taxon>Platyhelminthes</taxon>
        <taxon>Monogenea</taxon>
        <taxon>Monopisthocotylea</taxon>
        <taxon>Dactylogyridea</taxon>
        <taxon>Ancyrocephalidae</taxon>
        <taxon>Cichlidogyrus</taxon>
    </lineage>
</organism>
<gene>
    <name evidence="2" type="ORF">Ciccas_013407</name>
</gene>
<reference evidence="2 3" key="1">
    <citation type="submission" date="2024-11" db="EMBL/GenBank/DDBJ databases">
        <title>Adaptive evolution of stress response genes in parasites aligns with host niche diversity.</title>
        <authorList>
            <person name="Hahn C."/>
            <person name="Resl P."/>
        </authorList>
    </citation>
    <scope>NUCLEOTIDE SEQUENCE [LARGE SCALE GENOMIC DNA]</scope>
    <source>
        <strain evidence="2">EGGRZ-B1_66</strain>
        <tissue evidence="2">Body</tissue>
    </source>
</reference>
<name>A0ABD2PNQ9_9PLAT</name>
<keyword evidence="3" id="KW-1185">Reference proteome</keyword>
<evidence type="ECO:0000313" key="3">
    <source>
        <dbReference type="Proteomes" id="UP001626550"/>
    </source>
</evidence>
<evidence type="ECO:0000256" key="1">
    <source>
        <dbReference type="SAM" id="MobiDB-lite"/>
    </source>
</evidence>